<dbReference type="AlphaFoldDB" id="A0A1V9FZE6"/>
<dbReference type="Proteomes" id="UP000192276">
    <property type="component" value="Unassembled WGS sequence"/>
</dbReference>
<dbReference type="OrthoDB" id="1494767at2"/>
<reference evidence="2" key="1">
    <citation type="submission" date="2016-04" db="EMBL/GenBank/DDBJ databases">
        <authorList>
            <person name="Chen L."/>
            <person name="Zhuang W."/>
            <person name="Wang G."/>
        </authorList>
    </citation>
    <scope>NUCLEOTIDE SEQUENCE [LARGE SCALE GENOMIC DNA]</scope>
    <source>
        <strain evidence="2">208</strain>
    </source>
</reference>
<dbReference type="EMBL" id="LWBP01000100">
    <property type="protein sequence ID" value="OQP63684.1"/>
    <property type="molecule type" value="Genomic_DNA"/>
</dbReference>
<name>A0A1V9FZE6_9BACT</name>
<proteinExistence type="predicted"/>
<keyword evidence="2" id="KW-1185">Reference proteome</keyword>
<gene>
    <name evidence="1" type="ORF">A4R26_17095</name>
</gene>
<protein>
    <submittedName>
        <fullName evidence="1">Uncharacterized protein</fullName>
    </submittedName>
</protein>
<evidence type="ECO:0000313" key="2">
    <source>
        <dbReference type="Proteomes" id="UP000192276"/>
    </source>
</evidence>
<comment type="caution">
    <text evidence="1">The sequence shown here is derived from an EMBL/GenBank/DDBJ whole genome shotgun (WGS) entry which is preliminary data.</text>
</comment>
<dbReference type="RefSeq" id="WP_081163764.1">
    <property type="nucleotide sequence ID" value="NZ_LWBP01000100.1"/>
</dbReference>
<evidence type="ECO:0000313" key="1">
    <source>
        <dbReference type="EMBL" id="OQP63684.1"/>
    </source>
</evidence>
<accession>A0A1V9FZE6</accession>
<organism evidence="1 2">
    <name type="scientific">Niastella populi</name>
    <dbReference type="NCBI Taxonomy" id="550983"/>
    <lineage>
        <taxon>Bacteria</taxon>
        <taxon>Pseudomonadati</taxon>
        <taxon>Bacteroidota</taxon>
        <taxon>Chitinophagia</taxon>
        <taxon>Chitinophagales</taxon>
        <taxon>Chitinophagaceae</taxon>
        <taxon>Niastella</taxon>
    </lineage>
</organism>
<dbReference type="STRING" id="550983.A4R26_17095"/>
<sequence length="131" mass="15052">MEINNDLPPADQPDWDGPYNWEWFKYHHLATLNTHADAVKAQFEQLPKGQTYPPDEIAKLLAHLDELIKLHNWLPSSSGGQGGMNEIIKKRNALAQAVQQNDGEGMSWWVVQEIDIMVFDVQNYMNDMCED</sequence>